<dbReference type="PROSITE" id="PS50977">
    <property type="entry name" value="HTH_TETR_2"/>
    <property type="match status" value="1"/>
</dbReference>
<evidence type="ECO:0000313" key="4">
    <source>
        <dbReference type="EMBL" id="GAA2085835.1"/>
    </source>
</evidence>
<dbReference type="InterPro" id="IPR041490">
    <property type="entry name" value="KstR2_TetR_C"/>
</dbReference>
<dbReference type="InterPro" id="IPR050109">
    <property type="entry name" value="HTH-type_TetR-like_transc_reg"/>
</dbReference>
<proteinExistence type="predicted"/>
<evidence type="ECO:0000256" key="2">
    <source>
        <dbReference type="PROSITE-ProRule" id="PRU00335"/>
    </source>
</evidence>
<dbReference type="Gene3D" id="1.10.357.10">
    <property type="entry name" value="Tetracycline Repressor, domain 2"/>
    <property type="match status" value="1"/>
</dbReference>
<gene>
    <name evidence="4" type="ORF">GCM10009821_29370</name>
</gene>
<dbReference type="PANTHER" id="PTHR30055:SF200">
    <property type="entry name" value="HTH-TYPE TRANSCRIPTIONAL REPRESSOR BDCR"/>
    <property type="match status" value="1"/>
</dbReference>
<feature type="domain" description="HTH tetR-type" evidence="3">
    <location>
        <begin position="3"/>
        <end position="63"/>
    </location>
</feature>
<keyword evidence="1 2" id="KW-0238">DNA-binding</keyword>
<dbReference type="EMBL" id="BAAAPY010000018">
    <property type="protein sequence ID" value="GAA2085835.1"/>
    <property type="molecule type" value="Genomic_DNA"/>
</dbReference>
<evidence type="ECO:0000256" key="1">
    <source>
        <dbReference type="ARBA" id="ARBA00023125"/>
    </source>
</evidence>
<dbReference type="PRINTS" id="PR00455">
    <property type="entry name" value="HTHTETR"/>
</dbReference>
<reference evidence="4 5" key="1">
    <citation type="journal article" date="2019" name="Int. J. Syst. Evol. Microbiol.">
        <title>The Global Catalogue of Microorganisms (GCM) 10K type strain sequencing project: providing services to taxonomists for standard genome sequencing and annotation.</title>
        <authorList>
            <consortium name="The Broad Institute Genomics Platform"/>
            <consortium name="The Broad Institute Genome Sequencing Center for Infectious Disease"/>
            <person name="Wu L."/>
            <person name="Ma J."/>
        </authorList>
    </citation>
    <scope>NUCLEOTIDE SEQUENCE [LARGE SCALE GENOMIC DNA]</scope>
    <source>
        <strain evidence="4 5">JCM 15749</strain>
    </source>
</reference>
<dbReference type="Pfam" id="PF17932">
    <property type="entry name" value="TetR_C_24"/>
    <property type="match status" value="1"/>
</dbReference>
<dbReference type="Pfam" id="PF00440">
    <property type="entry name" value="TetR_N"/>
    <property type="match status" value="1"/>
</dbReference>
<name>A0ABN2WB07_9ACTN</name>
<sequence>MTVTARERLLDAAVEAFAEKGFTATTTRDIASRAGMSPAAVYVHHDSKESLLFTVSRAGHLAALEVIEEAAASEAEPTARLQAMVREFSAWHATNSRVGRIVQYEFAALTDEHRAEIAEVRRAIEARMQDALRDGVAAGVMDVGDLPGTARALLSLSIDLLRWFSPTGAQSPQDIAALHADLAVRMTRVH</sequence>
<evidence type="ECO:0000313" key="5">
    <source>
        <dbReference type="Proteomes" id="UP001501480"/>
    </source>
</evidence>
<organism evidence="4 5">
    <name type="scientific">Aeromicrobium halocynthiae</name>
    <dbReference type="NCBI Taxonomy" id="560557"/>
    <lineage>
        <taxon>Bacteria</taxon>
        <taxon>Bacillati</taxon>
        <taxon>Actinomycetota</taxon>
        <taxon>Actinomycetes</taxon>
        <taxon>Propionibacteriales</taxon>
        <taxon>Nocardioidaceae</taxon>
        <taxon>Aeromicrobium</taxon>
    </lineage>
</organism>
<dbReference type="RefSeq" id="WP_344330237.1">
    <property type="nucleotide sequence ID" value="NZ_BAAAPY010000018.1"/>
</dbReference>
<comment type="caution">
    <text evidence="4">The sequence shown here is derived from an EMBL/GenBank/DDBJ whole genome shotgun (WGS) entry which is preliminary data.</text>
</comment>
<accession>A0ABN2WB07</accession>
<dbReference type="SUPFAM" id="SSF48498">
    <property type="entry name" value="Tetracyclin repressor-like, C-terminal domain"/>
    <property type="match status" value="1"/>
</dbReference>
<dbReference type="PANTHER" id="PTHR30055">
    <property type="entry name" value="HTH-TYPE TRANSCRIPTIONAL REGULATOR RUTR"/>
    <property type="match status" value="1"/>
</dbReference>
<protein>
    <submittedName>
        <fullName evidence="4">TetR/AcrR family transcriptional regulator</fullName>
    </submittedName>
</protein>
<dbReference type="InterPro" id="IPR001647">
    <property type="entry name" value="HTH_TetR"/>
</dbReference>
<evidence type="ECO:0000259" key="3">
    <source>
        <dbReference type="PROSITE" id="PS50977"/>
    </source>
</evidence>
<dbReference type="SUPFAM" id="SSF46689">
    <property type="entry name" value="Homeodomain-like"/>
    <property type="match status" value="1"/>
</dbReference>
<keyword evidence="5" id="KW-1185">Reference proteome</keyword>
<dbReference type="InterPro" id="IPR036271">
    <property type="entry name" value="Tet_transcr_reg_TetR-rel_C_sf"/>
</dbReference>
<feature type="DNA-binding region" description="H-T-H motif" evidence="2">
    <location>
        <begin position="26"/>
        <end position="45"/>
    </location>
</feature>
<dbReference type="Proteomes" id="UP001501480">
    <property type="component" value="Unassembled WGS sequence"/>
</dbReference>
<dbReference type="InterPro" id="IPR009057">
    <property type="entry name" value="Homeodomain-like_sf"/>
</dbReference>